<reference evidence="2 3" key="1">
    <citation type="submission" date="2019-08" db="EMBL/GenBank/DDBJ databases">
        <authorList>
            <person name="Peeters C."/>
        </authorList>
    </citation>
    <scope>NUCLEOTIDE SEQUENCE [LARGE SCALE GENOMIC DNA]</scope>
    <source>
        <strain evidence="2 3">LMG 31114</strain>
    </source>
</reference>
<dbReference type="GeneID" id="300402858"/>
<sequence>MQSTYRYGGHVHANGIRQHYLRFCAAEPRDSGLDPVIIVPGITSPAATWAFVGERFGATFDTYVLDVRGRGLSSAGDDLDYSLDAQAADLIAFAAALNLDRYSVVGHSMGARIGIRAAAKQPAGLRRLAMIDPPVSGPGRRAYPAQLPWYVDSIRQSQIGMSGDDMRAFCPSWTPAQLQLRAQWLPTCNELAVRASFDGFHTDDVHADLPKLDIPALLMTAERGDVVRDADVTEIRQAMPHLDHVRVADAGHMIPWDNEDGFYAAFGGFLGAPLDASTDRHLNPIAHGGSHARQ</sequence>
<dbReference type="InterPro" id="IPR000073">
    <property type="entry name" value="AB_hydrolase_1"/>
</dbReference>
<dbReference type="PANTHER" id="PTHR43194:SF2">
    <property type="entry name" value="PEROXISOMAL MEMBRANE PROTEIN LPX1"/>
    <property type="match status" value="1"/>
</dbReference>
<name>A0A5E4SI52_9BURK</name>
<keyword evidence="3" id="KW-1185">Reference proteome</keyword>
<dbReference type="OrthoDB" id="9808398at2"/>
<feature type="domain" description="AB hydrolase-1" evidence="1">
    <location>
        <begin position="35"/>
        <end position="258"/>
    </location>
</feature>
<keyword evidence="2" id="KW-0378">Hydrolase</keyword>
<proteinExistence type="predicted"/>
<dbReference type="Proteomes" id="UP000366945">
    <property type="component" value="Unassembled WGS sequence"/>
</dbReference>
<evidence type="ECO:0000259" key="1">
    <source>
        <dbReference type="Pfam" id="PF00561"/>
    </source>
</evidence>
<dbReference type="PANTHER" id="PTHR43194">
    <property type="entry name" value="HYDROLASE ALPHA/BETA FOLD FAMILY"/>
    <property type="match status" value="1"/>
</dbReference>
<accession>A0A5E4SI52</accession>
<dbReference type="RefSeq" id="WP_150678167.1">
    <property type="nucleotide sequence ID" value="NZ_CABPSK010000001.1"/>
</dbReference>
<dbReference type="InterPro" id="IPR050228">
    <property type="entry name" value="Carboxylesterase_BioH"/>
</dbReference>
<dbReference type="SUPFAM" id="SSF53474">
    <property type="entry name" value="alpha/beta-Hydrolases"/>
    <property type="match status" value="1"/>
</dbReference>
<dbReference type="EMBL" id="CABPSK010000001">
    <property type="protein sequence ID" value="VVD74693.1"/>
    <property type="molecule type" value="Genomic_DNA"/>
</dbReference>
<dbReference type="Gene3D" id="3.40.50.1820">
    <property type="entry name" value="alpha/beta hydrolase"/>
    <property type="match status" value="1"/>
</dbReference>
<dbReference type="GO" id="GO:0016787">
    <property type="term" value="F:hydrolase activity"/>
    <property type="evidence" value="ECO:0007669"/>
    <property type="project" value="UniProtKB-KW"/>
</dbReference>
<organism evidence="2 3">
    <name type="scientific">Pandoraea pneumonica</name>
    <dbReference type="NCBI Taxonomy" id="2508299"/>
    <lineage>
        <taxon>Bacteria</taxon>
        <taxon>Pseudomonadati</taxon>
        <taxon>Pseudomonadota</taxon>
        <taxon>Betaproteobacteria</taxon>
        <taxon>Burkholderiales</taxon>
        <taxon>Burkholderiaceae</taxon>
        <taxon>Pandoraea</taxon>
    </lineage>
</organism>
<gene>
    <name evidence="2" type="ORF">PPN31114_00799</name>
</gene>
<dbReference type="AlphaFoldDB" id="A0A5E4SI52"/>
<protein>
    <submittedName>
        <fullName evidence="2">Alpha/beta hydrolase</fullName>
    </submittedName>
</protein>
<evidence type="ECO:0000313" key="2">
    <source>
        <dbReference type="EMBL" id="VVD74693.1"/>
    </source>
</evidence>
<dbReference type="Pfam" id="PF00561">
    <property type="entry name" value="Abhydrolase_1"/>
    <property type="match status" value="1"/>
</dbReference>
<evidence type="ECO:0000313" key="3">
    <source>
        <dbReference type="Proteomes" id="UP000366945"/>
    </source>
</evidence>
<dbReference type="InterPro" id="IPR029058">
    <property type="entry name" value="AB_hydrolase_fold"/>
</dbReference>